<comment type="caution">
    <text evidence="4">The sequence shown here is derived from an EMBL/GenBank/DDBJ whole genome shotgun (WGS) entry which is preliminary data.</text>
</comment>
<dbReference type="Proteomes" id="UP000037151">
    <property type="component" value="Unassembled WGS sequence"/>
</dbReference>
<evidence type="ECO:0000259" key="3">
    <source>
        <dbReference type="SMART" id="SM00822"/>
    </source>
</evidence>
<dbReference type="InterPro" id="IPR050091">
    <property type="entry name" value="PKS_NRPS_Biosynth_Enz"/>
</dbReference>
<feature type="non-terminal residue" evidence="4">
    <location>
        <position position="244"/>
    </location>
</feature>
<evidence type="ECO:0000256" key="2">
    <source>
        <dbReference type="ARBA" id="ARBA00023268"/>
    </source>
</evidence>
<evidence type="ECO:0000256" key="1">
    <source>
        <dbReference type="ARBA" id="ARBA00022679"/>
    </source>
</evidence>
<organism evidence="4 5">
    <name type="scientific">Streptomyces acidiscabies</name>
    <dbReference type="NCBI Taxonomy" id="42234"/>
    <lineage>
        <taxon>Bacteria</taxon>
        <taxon>Bacillati</taxon>
        <taxon>Actinomycetota</taxon>
        <taxon>Actinomycetes</taxon>
        <taxon>Kitasatosporales</taxon>
        <taxon>Streptomycetaceae</taxon>
        <taxon>Streptomyces</taxon>
    </lineage>
</organism>
<protein>
    <recommendedName>
        <fullName evidence="3">Ketoreductase domain-containing protein</fullName>
    </recommendedName>
</protein>
<dbReference type="InterPro" id="IPR057326">
    <property type="entry name" value="KR_dom"/>
</dbReference>
<dbReference type="SMART" id="SM00822">
    <property type="entry name" value="PKS_KR"/>
    <property type="match status" value="1"/>
</dbReference>
<accession>A0A0L0KJN2</accession>
<dbReference type="SUPFAM" id="SSF51735">
    <property type="entry name" value="NAD(P)-binding Rossmann-fold domains"/>
    <property type="match status" value="1"/>
</dbReference>
<dbReference type="GO" id="GO:0006633">
    <property type="term" value="P:fatty acid biosynthetic process"/>
    <property type="evidence" value="ECO:0007669"/>
    <property type="project" value="TreeGrafter"/>
</dbReference>
<dbReference type="InterPro" id="IPR013968">
    <property type="entry name" value="PKS_KR"/>
</dbReference>
<proteinExistence type="predicted"/>
<sequence length="244" mass="25066">MLVSRRGEQADGVSGLREELEALGARVTVEACDVADREALAGVLARVPAECPLTAVVHAAGIGDGHVPVGELELGRLDGVLRAKMVSAWHLHELTAGLELRAFVLFSSGAASWGAGGQAAYAAANAFLDGLAGYRHGAGLAATSVAWGLWAGPGMGAAGAEFVEGYRRRGVLAMEPGLAMAALERAVGDGSVTLTVTNTDWETFAPSFTVERPSALLSGIPEVRKALALSGVQPGGESALRRRL</sequence>
<dbReference type="GO" id="GO:0004312">
    <property type="term" value="F:fatty acid synthase activity"/>
    <property type="evidence" value="ECO:0007669"/>
    <property type="project" value="TreeGrafter"/>
</dbReference>
<dbReference type="PATRIC" id="fig|42234.21.peg.1820"/>
<dbReference type="EMBL" id="JPPY01000053">
    <property type="protein sequence ID" value="KND38028.1"/>
    <property type="molecule type" value="Genomic_DNA"/>
</dbReference>
<dbReference type="Pfam" id="PF08659">
    <property type="entry name" value="KR"/>
    <property type="match status" value="1"/>
</dbReference>
<keyword evidence="1" id="KW-0808">Transferase</keyword>
<dbReference type="Gene3D" id="3.40.50.720">
    <property type="entry name" value="NAD(P)-binding Rossmann-like Domain"/>
    <property type="match status" value="1"/>
</dbReference>
<dbReference type="PANTHER" id="PTHR43775">
    <property type="entry name" value="FATTY ACID SYNTHASE"/>
    <property type="match status" value="1"/>
</dbReference>
<dbReference type="PANTHER" id="PTHR43775:SF51">
    <property type="entry name" value="INACTIVE PHENOLPHTHIOCEROL SYNTHESIS POLYKETIDE SYNTHASE TYPE I PKS1-RELATED"/>
    <property type="match status" value="1"/>
</dbReference>
<name>A0A0L0KJN2_9ACTN</name>
<keyword evidence="2" id="KW-0511">Multifunctional enzyme</keyword>
<gene>
    <name evidence="4" type="ORF">IQ63_08810</name>
</gene>
<dbReference type="InterPro" id="IPR036291">
    <property type="entry name" value="NAD(P)-bd_dom_sf"/>
</dbReference>
<evidence type="ECO:0000313" key="5">
    <source>
        <dbReference type="Proteomes" id="UP000037151"/>
    </source>
</evidence>
<dbReference type="AlphaFoldDB" id="A0A0L0KJN2"/>
<feature type="domain" description="Ketoreductase" evidence="3">
    <location>
        <begin position="1"/>
        <end position="153"/>
    </location>
</feature>
<reference evidence="5" key="1">
    <citation type="submission" date="2014-07" db="EMBL/GenBank/DDBJ databases">
        <title>Genome sequencing of plant-pathogenic Streptomyces species.</title>
        <authorList>
            <person name="Harrison J."/>
            <person name="Sapp M."/>
            <person name="Thwaites R."/>
            <person name="Studholme D.J."/>
        </authorList>
    </citation>
    <scope>NUCLEOTIDE SEQUENCE [LARGE SCALE GENOMIC DNA]</scope>
    <source>
        <strain evidence="5">NCPPB 4445</strain>
    </source>
</reference>
<evidence type="ECO:0000313" key="4">
    <source>
        <dbReference type="EMBL" id="KND38028.1"/>
    </source>
</evidence>